<sequence length="293" mass="32812">MSVIFDVLELETIDKDIFRGSVVPSNFKRTFGGQVAAQALVAATNTIEDKAVHSLHGYFVGPGDARKPTVFLVERIRDGRSFASRQVRAIQDGETIFVMQASFHRTDDRGIEHSDLMREVPAPEAVTMDMDQIPKSSRVVLEEWSDWDIRKVADEDFKHNPYTASQQVVWFKSKTKLPDDPTFHVCTLAYMSDMTLLHSSLVPHPNHPVQMASLDHAMWFLRPFRADEWLLYDQVSPSAHAGRALTHGRIFNQQGDLVAVTTQEGLTRTLAQGKAEIPIAGLDNSEDSPNQVG</sequence>
<dbReference type="Proteomes" id="UP000288929">
    <property type="component" value="Chromosome"/>
</dbReference>
<dbReference type="KEGG" id="cpeg:CPELA_04955"/>
<evidence type="ECO:0000259" key="9">
    <source>
        <dbReference type="Pfam" id="PF13622"/>
    </source>
</evidence>
<comment type="catalytic activity">
    <reaction evidence="5">
        <text>a fatty acyl-CoA + H2O = a fatty acid + CoA + H(+)</text>
        <dbReference type="Rhea" id="RHEA:16781"/>
        <dbReference type="ChEBI" id="CHEBI:15377"/>
        <dbReference type="ChEBI" id="CHEBI:15378"/>
        <dbReference type="ChEBI" id="CHEBI:28868"/>
        <dbReference type="ChEBI" id="CHEBI:57287"/>
        <dbReference type="ChEBI" id="CHEBI:77636"/>
        <dbReference type="EC" id="3.1.2.20"/>
    </reaction>
    <physiologicalReaction direction="left-to-right" evidence="5">
        <dbReference type="Rhea" id="RHEA:16782"/>
    </physiologicalReaction>
</comment>
<accession>A0A410W8I1</accession>
<dbReference type="CDD" id="cd03445">
    <property type="entry name" value="Thioesterase_II_repeat2"/>
    <property type="match status" value="1"/>
</dbReference>
<dbReference type="CDD" id="cd03444">
    <property type="entry name" value="Thioesterase_II_repeat1"/>
    <property type="match status" value="1"/>
</dbReference>
<dbReference type="Pfam" id="PF13622">
    <property type="entry name" value="4HBT_3"/>
    <property type="match status" value="1"/>
</dbReference>
<dbReference type="InterPro" id="IPR049449">
    <property type="entry name" value="TesB_ACOT8-like_N"/>
</dbReference>
<dbReference type="AlphaFoldDB" id="A0A410W8I1"/>
<dbReference type="PANTHER" id="PTHR11066:SF34">
    <property type="entry name" value="ACYL-COENZYME A THIOESTERASE 8"/>
    <property type="match status" value="1"/>
</dbReference>
<evidence type="ECO:0000256" key="7">
    <source>
        <dbReference type="ARBA" id="ARBA00079653"/>
    </source>
</evidence>
<dbReference type="Pfam" id="PF02551">
    <property type="entry name" value="Acyl_CoA_thio"/>
    <property type="match status" value="1"/>
</dbReference>
<comment type="subunit">
    <text evidence="2">Homotetramer.</text>
</comment>
<evidence type="ECO:0000313" key="11">
    <source>
        <dbReference type="Proteomes" id="UP000288929"/>
    </source>
</evidence>
<comment type="similarity">
    <text evidence="1">Belongs to the C/M/P thioester hydrolase family.</text>
</comment>
<organism evidence="10 11">
    <name type="scientific">Corynebacterium pelargi</name>
    <dbReference type="NCBI Taxonomy" id="1471400"/>
    <lineage>
        <taxon>Bacteria</taxon>
        <taxon>Bacillati</taxon>
        <taxon>Actinomycetota</taxon>
        <taxon>Actinomycetes</taxon>
        <taxon>Mycobacteriales</taxon>
        <taxon>Corynebacteriaceae</taxon>
        <taxon>Corynebacterium</taxon>
    </lineage>
</organism>
<gene>
    <name evidence="10" type="primary">tesB</name>
    <name evidence="10" type="ORF">CPELA_04955</name>
</gene>
<evidence type="ECO:0000259" key="8">
    <source>
        <dbReference type="Pfam" id="PF02551"/>
    </source>
</evidence>
<evidence type="ECO:0000256" key="3">
    <source>
        <dbReference type="ARBA" id="ARBA00022801"/>
    </source>
</evidence>
<dbReference type="GO" id="GO:0006637">
    <property type="term" value="P:acyl-CoA metabolic process"/>
    <property type="evidence" value="ECO:0007669"/>
    <property type="project" value="InterPro"/>
</dbReference>
<dbReference type="OrthoDB" id="9781019at2"/>
<evidence type="ECO:0000256" key="1">
    <source>
        <dbReference type="ARBA" id="ARBA00006538"/>
    </source>
</evidence>
<evidence type="ECO:0000256" key="4">
    <source>
        <dbReference type="ARBA" id="ARBA00023098"/>
    </source>
</evidence>
<dbReference type="SUPFAM" id="SSF54637">
    <property type="entry name" value="Thioesterase/thiol ester dehydrase-isomerase"/>
    <property type="match status" value="2"/>
</dbReference>
<keyword evidence="3 10" id="KW-0378">Hydrolase</keyword>
<evidence type="ECO:0000256" key="2">
    <source>
        <dbReference type="ARBA" id="ARBA00011881"/>
    </source>
</evidence>
<dbReference type="InterPro" id="IPR025652">
    <property type="entry name" value="TesB_C"/>
</dbReference>
<feature type="domain" description="Acyl-CoA thioesterase-like N-terminal HotDog" evidence="9">
    <location>
        <begin position="29"/>
        <end position="104"/>
    </location>
</feature>
<dbReference type="InterPro" id="IPR029069">
    <property type="entry name" value="HotDog_dom_sf"/>
</dbReference>
<evidence type="ECO:0000256" key="6">
    <source>
        <dbReference type="ARBA" id="ARBA00071120"/>
    </source>
</evidence>
<evidence type="ECO:0000313" key="10">
    <source>
        <dbReference type="EMBL" id="QAU52263.1"/>
    </source>
</evidence>
<dbReference type="EMBL" id="CP035299">
    <property type="protein sequence ID" value="QAU52263.1"/>
    <property type="molecule type" value="Genomic_DNA"/>
</dbReference>
<evidence type="ECO:0000256" key="5">
    <source>
        <dbReference type="ARBA" id="ARBA00050943"/>
    </source>
</evidence>
<name>A0A410W8I1_9CORY</name>
<reference evidence="10 11" key="1">
    <citation type="submission" date="2019-01" db="EMBL/GenBank/DDBJ databases">
        <authorList>
            <person name="Ruckert C."/>
            <person name="Busche T."/>
            <person name="Kalinowski J."/>
        </authorList>
    </citation>
    <scope>NUCLEOTIDE SEQUENCE [LARGE SCALE GENOMIC DNA]</scope>
    <source>
        <strain evidence="10 11">136/3</strain>
    </source>
</reference>
<dbReference type="Gene3D" id="2.40.160.210">
    <property type="entry name" value="Acyl-CoA thioesterase, double hotdog domain"/>
    <property type="match status" value="1"/>
</dbReference>
<dbReference type="GO" id="GO:0047617">
    <property type="term" value="F:fatty acyl-CoA hydrolase activity"/>
    <property type="evidence" value="ECO:0007669"/>
    <property type="project" value="UniProtKB-EC"/>
</dbReference>
<keyword evidence="4" id="KW-0443">Lipid metabolism</keyword>
<dbReference type="GO" id="GO:0009062">
    <property type="term" value="P:fatty acid catabolic process"/>
    <property type="evidence" value="ECO:0007669"/>
    <property type="project" value="TreeGrafter"/>
</dbReference>
<dbReference type="InterPro" id="IPR003703">
    <property type="entry name" value="Acyl_CoA_thio"/>
</dbReference>
<dbReference type="InterPro" id="IPR042171">
    <property type="entry name" value="Acyl-CoA_hotdog"/>
</dbReference>
<dbReference type="RefSeq" id="WP_128889737.1">
    <property type="nucleotide sequence ID" value="NZ_BMCX01000001.1"/>
</dbReference>
<feature type="domain" description="Acyl-CoA thioesterase 2 C-terminal" evidence="8">
    <location>
        <begin position="163"/>
        <end position="266"/>
    </location>
</feature>
<keyword evidence="11" id="KW-1185">Reference proteome</keyword>
<dbReference type="PANTHER" id="PTHR11066">
    <property type="entry name" value="ACYL-COA THIOESTERASE"/>
    <property type="match status" value="1"/>
</dbReference>
<dbReference type="FunFam" id="2.40.160.210:FF:000001">
    <property type="entry name" value="Acyl-CoA thioesterase II"/>
    <property type="match status" value="1"/>
</dbReference>
<protein>
    <recommendedName>
        <fullName evidence="6">Acyl-CoA thioesterase 2</fullName>
    </recommendedName>
    <alternativeName>
        <fullName evidence="7">Thioesterase II</fullName>
    </alternativeName>
</protein>
<proteinExistence type="inferred from homology"/>